<dbReference type="VEuPathDB" id="FungiDB:MPH_12948"/>
<reference evidence="1 2" key="1">
    <citation type="journal article" date="2012" name="BMC Genomics">
        <title>Tools to kill: Genome of one of the most destructive plant pathogenic fungi Macrophomina phaseolina.</title>
        <authorList>
            <person name="Islam M.S."/>
            <person name="Haque M.S."/>
            <person name="Islam M.M."/>
            <person name="Emdad E.M."/>
            <person name="Halim A."/>
            <person name="Hossen Q.M.M."/>
            <person name="Hossain M.Z."/>
            <person name="Ahmed B."/>
            <person name="Rahim S."/>
            <person name="Rahman M.S."/>
            <person name="Alam M.M."/>
            <person name="Hou S."/>
            <person name="Wan X."/>
            <person name="Saito J.A."/>
            <person name="Alam M."/>
        </authorList>
    </citation>
    <scope>NUCLEOTIDE SEQUENCE [LARGE SCALE GENOMIC DNA]</scope>
    <source>
        <strain evidence="1 2">MS6</strain>
    </source>
</reference>
<protein>
    <submittedName>
        <fullName evidence="1">Uncharacterized protein</fullName>
    </submittedName>
</protein>
<gene>
    <name evidence="1" type="ORF">MPH_12948</name>
</gene>
<dbReference type="Proteomes" id="UP000007129">
    <property type="component" value="Unassembled WGS sequence"/>
</dbReference>
<comment type="caution">
    <text evidence="1">The sequence shown here is derived from an EMBL/GenBank/DDBJ whole genome shotgun (WGS) entry which is preliminary data.</text>
</comment>
<dbReference type="InParanoid" id="K2QJE7"/>
<evidence type="ECO:0000313" key="1">
    <source>
        <dbReference type="EMBL" id="EKG09986.1"/>
    </source>
</evidence>
<name>K2QJE7_MACPH</name>
<dbReference type="EMBL" id="AHHD01000541">
    <property type="protein sequence ID" value="EKG09986.1"/>
    <property type="molecule type" value="Genomic_DNA"/>
</dbReference>
<sequence>MPTFIDPCNLIQHHCRLPHALSPASSSPSSPIFLTVLALLFALILPPSYPHRPPLLPYLAAHIGPPLLVSRCYCCDTVYFFYQVDLFCLADLYTALYSLHTFRDPEVTSTACRGNVLIGIHIHDETAYEDSFWRHPLSGSSLLTGVR</sequence>
<dbReference type="HOGENOM" id="CLU_1768455_0_0_1"/>
<dbReference type="AlphaFoldDB" id="K2QJE7"/>
<evidence type="ECO:0000313" key="2">
    <source>
        <dbReference type="Proteomes" id="UP000007129"/>
    </source>
</evidence>
<proteinExistence type="predicted"/>
<accession>K2QJE7</accession>
<organism evidence="1 2">
    <name type="scientific">Macrophomina phaseolina (strain MS6)</name>
    <name type="common">Charcoal rot fungus</name>
    <dbReference type="NCBI Taxonomy" id="1126212"/>
    <lineage>
        <taxon>Eukaryota</taxon>
        <taxon>Fungi</taxon>
        <taxon>Dikarya</taxon>
        <taxon>Ascomycota</taxon>
        <taxon>Pezizomycotina</taxon>
        <taxon>Dothideomycetes</taxon>
        <taxon>Dothideomycetes incertae sedis</taxon>
        <taxon>Botryosphaeriales</taxon>
        <taxon>Botryosphaeriaceae</taxon>
        <taxon>Macrophomina</taxon>
    </lineage>
</organism>